<feature type="transmembrane region" description="Helical" evidence="2">
    <location>
        <begin position="308"/>
        <end position="329"/>
    </location>
</feature>
<dbReference type="AlphaFoldDB" id="A0AB33IPX7"/>
<dbReference type="SUPFAM" id="SSF81901">
    <property type="entry name" value="HCP-like"/>
    <property type="match status" value="1"/>
</dbReference>
<evidence type="ECO:0000256" key="2">
    <source>
        <dbReference type="SAM" id="Phobius"/>
    </source>
</evidence>
<accession>A0AB33IPX7</accession>
<dbReference type="InterPro" id="IPR045957">
    <property type="entry name" value="DUF6377"/>
</dbReference>
<organism evidence="4">
    <name type="scientific">Prevotella sp. GTC17253</name>
    <dbReference type="NCBI Taxonomy" id="3236793"/>
    <lineage>
        <taxon>Bacteria</taxon>
        <taxon>Pseudomonadati</taxon>
        <taxon>Bacteroidota</taxon>
        <taxon>Bacteroidia</taxon>
        <taxon>Bacteroidales</taxon>
        <taxon>Prevotellaceae</taxon>
        <taxon>Prevotella</taxon>
    </lineage>
</organism>
<keyword evidence="1" id="KW-0175">Coiled coil</keyword>
<dbReference type="Pfam" id="PF19904">
    <property type="entry name" value="DUF6377"/>
    <property type="match status" value="1"/>
</dbReference>
<proteinExistence type="predicted"/>
<gene>
    <name evidence="4" type="ORF">GTC17253_14950</name>
</gene>
<keyword evidence="2" id="KW-0472">Membrane</keyword>
<keyword evidence="2" id="KW-0812">Transmembrane</keyword>
<evidence type="ECO:0000313" key="4">
    <source>
        <dbReference type="EMBL" id="BFO71529.1"/>
    </source>
</evidence>
<evidence type="ECO:0000256" key="1">
    <source>
        <dbReference type="SAM" id="Coils"/>
    </source>
</evidence>
<name>A0AB33IPX7_9BACT</name>
<reference evidence="4" key="1">
    <citation type="submission" date="2024-07" db="EMBL/GenBank/DDBJ databases">
        <title>Complete genome sequence of Prevotella sp. YM-2024 GTC17253.</title>
        <authorList>
            <person name="Hayashi M."/>
            <person name="Muto Y."/>
            <person name="Tanaka K."/>
            <person name="Niwa H."/>
        </authorList>
    </citation>
    <scope>NUCLEOTIDE SEQUENCE</scope>
    <source>
        <strain evidence="4">GTC17253</strain>
    </source>
</reference>
<keyword evidence="2" id="KW-1133">Transmembrane helix</keyword>
<protein>
    <submittedName>
        <fullName evidence="4">DUF6377 domain-containing protein</fullName>
    </submittedName>
</protein>
<dbReference type="EMBL" id="AP035785">
    <property type="protein sequence ID" value="BFO71529.1"/>
    <property type="molecule type" value="Genomic_DNA"/>
</dbReference>
<feature type="coiled-coil region" evidence="1">
    <location>
        <begin position="348"/>
        <end position="375"/>
    </location>
</feature>
<sequence length="521" mass="61641">MLDTLNKVLDNREAYIIARNNDIKSLRDASQFVKNYEGKISLYQQIYDKYYSYNYDSAMSYTRKIAETAIANKDMQSCYKAYFQQAILYASRGFYTQSKDVIDKIDVNILSKENKFLYYYSLLRLYSFWANYCQQTEFYKEYSQKRNEYLKKCLSLTDKSSIRYHMLFAEYNDNIKHDFRQAEQYYKDFLSKLNSSDRRYASAAYTLAQIYKSTGNMDMYERYLILSAISDKKSCVKENVALQDLAMYLFNKNPEENLEIAERYIQISFSDALYYNNRLRIYEISGKLSTIVKAYEANSQRQYKRQRLLLIGISLLFLGVTFSLIFIYFQKKKLVYQRVEVVRKNSQLTILNEQLHQLNIQLRDTNDKRESLAKLYIDLCSKYIDRFGRFQLLVKRKIKANQINDLLSQMSSSKLSEEESSMFINRFDKAFLNLYPTFITEFNELLSSEGKFRLQQPNSLTPELRIFALIRLGVHGSGEIASLLFMSPQTIYNYRHRVKAQAISPETFESDVKGLCRIIKT</sequence>
<feature type="domain" description="DUF6377" evidence="3">
    <location>
        <begin position="231"/>
        <end position="481"/>
    </location>
</feature>
<evidence type="ECO:0000259" key="3">
    <source>
        <dbReference type="Pfam" id="PF19904"/>
    </source>
</evidence>